<comment type="subcellular location">
    <subcellularLocation>
        <location evidence="1">Cell membrane</location>
        <topology evidence="1">Multi-pass membrane protein</topology>
    </subcellularLocation>
</comment>
<dbReference type="PANTHER" id="PTHR30425:SF1">
    <property type="entry name" value="PHOSPHATE TRANSPORT SYSTEM PERMEASE PROTEIN PSTC"/>
    <property type="match status" value="1"/>
</dbReference>
<evidence type="ECO:0000256" key="9">
    <source>
        <dbReference type="SAM" id="Phobius"/>
    </source>
</evidence>
<keyword evidence="7 9" id="KW-1133">Transmembrane helix</keyword>
<gene>
    <name evidence="11" type="ORF">UFOPK2754_02002</name>
    <name evidence="12" type="ORF">UFOPK3139_00853</name>
    <name evidence="13" type="ORF">UFOPK3543_01457</name>
</gene>
<keyword evidence="5" id="KW-0592">Phosphate transport</keyword>
<dbReference type="AlphaFoldDB" id="A0A6J6ZPS9"/>
<dbReference type="EMBL" id="CAFBMH010000049">
    <property type="protein sequence ID" value="CAB4910358.1"/>
    <property type="molecule type" value="Genomic_DNA"/>
</dbReference>
<keyword evidence="8 9" id="KW-0472">Membrane</keyword>
<dbReference type="Pfam" id="PF00528">
    <property type="entry name" value="BPD_transp_1"/>
    <property type="match status" value="1"/>
</dbReference>
<dbReference type="InterPro" id="IPR000515">
    <property type="entry name" value="MetI-like"/>
</dbReference>
<protein>
    <submittedName>
        <fullName evidence="12">Unannotated protein</fullName>
    </submittedName>
</protein>
<feature type="domain" description="ABC transmembrane type-1" evidence="10">
    <location>
        <begin position="78"/>
        <end position="304"/>
    </location>
</feature>
<keyword evidence="6 9" id="KW-0812">Transmembrane</keyword>
<dbReference type="EMBL" id="CAFABA010000025">
    <property type="protein sequence ID" value="CAB4823472.1"/>
    <property type="molecule type" value="Genomic_DNA"/>
</dbReference>
<evidence type="ECO:0000259" key="10">
    <source>
        <dbReference type="PROSITE" id="PS50928"/>
    </source>
</evidence>
<evidence type="ECO:0000256" key="5">
    <source>
        <dbReference type="ARBA" id="ARBA00022592"/>
    </source>
</evidence>
<accession>A0A6J6ZPS9</accession>
<dbReference type="InterPro" id="IPR011864">
    <property type="entry name" value="Phosphate_PstC"/>
</dbReference>
<feature type="transmembrane region" description="Helical" evidence="9">
    <location>
        <begin position="282"/>
        <end position="309"/>
    </location>
</feature>
<dbReference type="GO" id="GO:0005315">
    <property type="term" value="F:phosphate transmembrane transporter activity"/>
    <property type="evidence" value="ECO:0007669"/>
    <property type="project" value="InterPro"/>
</dbReference>
<dbReference type="GO" id="GO:0006817">
    <property type="term" value="P:phosphate ion transport"/>
    <property type="evidence" value="ECO:0007669"/>
    <property type="project" value="UniProtKB-KW"/>
</dbReference>
<name>A0A6J6ZPS9_9ZZZZ</name>
<evidence type="ECO:0000256" key="6">
    <source>
        <dbReference type="ARBA" id="ARBA00022692"/>
    </source>
</evidence>
<dbReference type="EMBL" id="CAEZYR010000076">
    <property type="protein sequence ID" value="CAB4754447.1"/>
    <property type="molecule type" value="Genomic_DNA"/>
</dbReference>
<evidence type="ECO:0000313" key="12">
    <source>
        <dbReference type="EMBL" id="CAB4823472.1"/>
    </source>
</evidence>
<evidence type="ECO:0000313" key="13">
    <source>
        <dbReference type="EMBL" id="CAB4910358.1"/>
    </source>
</evidence>
<dbReference type="GO" id="GO:0005886">
    <property type="term" value="C:plasma membrane"/>
    <property type="evidence" value="ECO:0007669"/>
    <property type="project" value="UniProtKB-SubCell"/>
</dbReference>
<keyword evidence="4" id="KW-1003">Cell membrane</keyword>
<dbReference type="InterPro" id="IPR035906">
    <property type="entry name" value="MetI-like_sf"/>
</dbReference>
<evidence type="ECO:0000256" key="1">
    <source>
        <dbReference type="ARBA" id="ARBA00004651"/>
    </source>
</evidence>
<evidence type="ECO:0000256" key="3">
    <source>
        <dbReference type="ARBA" id="ARBA00022448"/>
    </source>
</evidence>
<reference evidence="12" key="1">
    <citation type="submission" date="2020-05" db="EMBL/GenBank/DDBJ databases">
        <authorList>
            <person name="Chiriac C."/>
            <person name="Salcher M."/>
            <person name="Ghai R."/>
            <person name="Kavagutti S V."/>
        </authorList>
    </citation>
    <scope>NUCLEOTIDE SEQUENCE</scope>
</reference>
<feature type="transmembrane region" description="Helical" evidence="9">
    <location>
        <begin position="171"/>
        <end position="190"/>
    </location>
</feature>
<sequence>MTGATAPPAPFTGRGGRADAAFRYATIAAGLVVLVVLGAIAVTTVRRALPAFDLMGFRFLTSSRWDPNADQFGAKAFLYGSLVASAIALLIAVPVSIGIALFTTQVVPTRWRRPIIYTVDLLAVVPSVVFGLWGILVFAKVVPGFYDNIASAVHPIPGLRSLFGSSHGRSYMTAGVILAVMITPIITSLAREVIDTCSPSDREGAYALGATRWEMICGVVLPHAKNGLVGAVMLGLGRAMGETIAVALVIGSANNISANLFASGDALPARIANEWGEAEGSWRAALIGLAVTLFAVTILVNLLAAFIVSRSTAKSQGAR</sequence>
<evidence type="ECO:0000256" key="8">
    <source>
        <dbReference type="ARBA" id="ARBA00023136"/>
    </source>
</evidence>
<feature type="transmembrane region" description="Helical" evidence="9">
    <location>
        <begin position="21"/>
        <end position="45"/>
    </location>
</feature>
<feature type="transmembrane region" description="Helical" evidence="9">
    <location>
        <begin position="76"/>
        <end position="103"/>
    </location>
</feature>
<evidence type="ECO:0000313" key="11">
    <source>
        <dbReference type="EMBL" id="CAB4754447.1"/>
    </source>
</evidence>
<organism evidence="12">
    <name type="scientific">freshwater metagenome</name>
    <dbReference type="NCBI Taxonomy" id="449393"/>
    <lineage>
        <taxon>unclassified sequences</taxon>
        <taxon>metagenomes</taxon>
        <taxon>ecological metagenomes</taxon>
    </lineage>
</organism>
<proteinExistence type="inferred from homology"/>
<dbReference type="Gene3D" id="1.10.3720.10">
    <property type="entry name" value="MetI-like"/>
    <property type="match status" value="1"/>
</dbReference>
<evidence type="ECO:0000256" key="7">
    <source>
        <dbReference type="ARBA" id="ARBA00022989"/>
    </source>
</evidence>
<evidence type="ECO:0000256" key="4">
    <source>
        <dbReference type="ARBA" id="ARBA00022475"/>
    </source>
</evidence>
<dbReference type="SUPFAM" id="SSF161098">
    <property type="entry name" value="MetI-like"/>
    <property type="match status" value="1"/>
</dbReference>
<feature type="transmembrane region" description="Helical" evidence="9">
    <location>
        <begin position="115"/>
        <end position="139"/>
    </location>
</feature>
<dbReference type="PANTHER" id="PTHR30425">
    <property type="entry name" value="PHOSPHATE TRANSPORT SYSTEM PERMEASE PROTEIN PST"/>
    <property type="match status" value="1"/>
</dbReference>
<dbReference type="InterPro" id="IPR051124">
    <property type="entry name" value="Phosphate_Transport_Permease"/>
</dbReference>
<keyword evidence="3" id="KW-0813">Transport</keyword>
<comment type="similarity">
    <text evidence="2">Belongs to the binding-protein-dependent transport system permease family. CysTW subfamily.</text>
</comment>
<evidence type="ECO:0000256" key="2">
    <source>
        <dbReference type="ARBA" id="ARBA00007069"/>
    </source>
</evidence>
<dbReference type="CDD" id="cd06261">
    <property type="entry name" value="TM_PBP2"/>
    <property type="match status" value="1"/>
</dbReference>
<dbReference type="NCBIfam" id="TIGR02138">
    <property type="entry name" value="phosphate_pstC"/>
    <property type="match status" value="1"/>
</dbReference>
<dbReference type="PROSITE" id="PS50928">
    <property type="entry name" value="ABC_TM1"/>
    <property type="match status" value="1"/>
</dbReference>